<evidence type="ECO:0000313" key="2">
    <source>
        <dbReference type="EMBL" id="CCX10855.1"/>
    </source>
</evidence>
<dbReference type="AlphaFoldDB" id="U4L4R5"/>
<feature type="region of interest" description="Disordered" evidence="1">
    <location>
        <begin position="1"/>
        <end position="29"/>
    </location>
</feature>
<dbReference type="Proteomes" id="UP000018144">
    <property type="component" value="Unassembled WGS sequence"/>
</dbReference>
<name>U4L4R5_PYROM</name>
<feature type="region of interest" description="Disordered" evidence="1">
    <location>
        <begin position="59"/>
        <end position="85"/>
    </location>
</feature>
<evidence type="ECO:0000313" key="3">
    <source>
        <dbReference type="Proteomes" id="UP000018144"/>
    </source>
</evidence>
<accession>U4L4R5</accession>
<feature type="compositionally biased region" description="Polar residues" evidence="1">
    <location>
        <begin position="19"/>
        <end position="29"/>
    </location>
</feature>
<proteinExistence type="predicted"/>
<organism evidence="2 3">
    <name type="scientific">Pyronema omphalodes (strain CBS 100304)</name>
    <name type="common">Pyronema confluens</name>
    <dbReference type="NCBI Taxonomy" id="1076935"/>
    <lineage>
        <taxon>Eukaryota</taxon>
        <taxon>Fungi</taxon>
        <taxon>Dikarya</taxon>
        <taxon>Ascomycota</taxon>
        <taxon>Pezizomycotina</taxon>
        <taxon>Pezizomycetes</taxon>
        <taxon>Pezizales</taxon>
        <taxon>Pyronemataceae</taxon>
        <taxon>Pyronema</taxon>
    </lineage>
</organism>
<gene>
    <name evidence="2" type="ORF">PCON_10449</name>
</gene>
<dbReference type="EMBL" id="HF935572">
    <property type="protein sequence ID" value="CCX10855.1"/>
    <property type="molecule type" value="Genomic_DNA"/>
</dbReference>
<reference evidence="2 3" key="1">
    <citation type="journal article" date="2013" name="PLoS Genet.">
        <title>The genome and development-dependent transcriptomes of Pyronema confluens: a window into fungal evolution.</title>
        <authorList>
            <person name="Traeger S."/>
            <person name="Altegoer F."/>
            <person name="Freitag M."/>
            <person name="Gabaldon T."/>
            <person name="Kempken F."/>
            <person name="Kumar A."/>
            <person name="Marcet-Houben M."/>
            <person name="Poggeler S."/>
            <person name="Stajich J.E."/>
            <person name="Nowrousian M."/>
        </authorList>
    </citation>
    <scope>NUCLEOTIDE SEQUENCE [LARGE SCALE GENOMIC DNA]</scope>
    <source>
        <strain evidence="3">CBS 100304</strain>
        <tissue evidence="2">Vegetative mycelium</tissue>
    </source>
</reference>
<sequence length="85" mass="10299">MLTSTRYFTKRNQEKAKKSTSWTHLQETPNKNNTFLNKVKTRQPRWYFVIVTPSKFYQTNHKQNTPEKQKTLQKSTHKRLELQSN</sequence>
<protein>
    <submittedName>
        <fullName evidence="2">Uncharacterized protein</fullName>
    </submittedName>
</protein>
<keyword evidence="3" id="KW-1185">Reference proteome</keyword>
<evidence type="ECO:0000256" key="1">
    <source>
        <dbReference type="SAM" id="MobiDB-lite"/>
    </source>
</evidence>